<dbReference type="InterPro" id="IPR017847">
    <property type="entry name" value="T6SS_RhsGE_Vgr_subset"/>
</dbReference>
<dbReference type="Pfam" id="PF10106">
    <property type="entry name" value="DUF2345"/>
    <property type="match status" value="1"/>
</dbReference>
<proteinExistence type="inferred from homology"/>
<dbReference type="SUPFAM" id="SSF69255">
    <property type="entry name" value="gp5 N-terminal domain-like"/>
    <property type="match status" value="1"/>
</dbReference>
<reference evidence="8" key="1">
    <citation type="submission" date="2023-07" db="EMBL/GenBank/DDBJ databases">
        <title>Sorghum-associated microbial communities from plants grown in Nebraska, USA.</title>
        <authorList>
            <person name="Schachtman D."/>
        </authorList>
    </citation>
    <scope>NUCLEOTIDE SEQUENCE</scope>
    <source>
        <strain evidence="8">DS3754</strain>
    </source>
</reference>
<dbReference type="SUPFAM" id="SSF69279">
    <property type="entry name" value="Phage tail proteins"/>
    <property type="match status" value="2"/>
</dbReference>
<comment type="caution">
    <text evidence="8">The sequence shown here is derived from an EMBL/GenBank/DDBJ whole genome shotgun (WGS) entry which is preliminary data.</text>
</comment>
<dbReference type="AlphaFoldDB" id="A0AAW8CY36"/>
<feature type="region of interest" description="Disordered" evidence="4">
    <location>
        <begin position="801"/>
        <end position="825"/>
    </location>
</feature>
<feature type="region of interest" description="Disordered" evidence="4">
    <location>
        <begin position="900"/>
        <end position="919"/>
    </location>
</feature>
<dbReference type="InterPro" id="IPR037026">
    <property type="entry name" value="Vgr_OB-fold_dom_sf"/>
</dbReference>
<feature type="domain" description="Putative type VI secretion system Rhs element associated Vgr" evidence="7">
    <location>
        <begin position="531"/>
        <end position="631"/>
    </location>
</feature>
<name>A0AAW8CY36_9BURK</name>
<dbReference type="GO" id="GO:0005576">
    <property type="term" value="C:extracellular region"/>
    <property type="evidence" value="ECO:0007669"/>
    <property type="project" value="UniProtKB-SubCell"/>
</dbReference>
<dbReference type="Pfam" id="PF05954">
    <property type="entry name" value="Phage_GPD"/>
    <property type="match status" value="1"/>
</dbReference>
<dbReference type="PANTHER" id="PTHR32305:SF15">
    <property type="entry name" value="PROTEIN RHSA-RELATED"/>
    <property type="match status" value="1"/>
</dbReference>
<gene>
    <name evidence="8" type="ORF">J2W31_001008</name>
</gene>
<dbReference type="InterPro" id="IPR006533">
    <property type="entry name" value="T6SS_Vgr_RhsGE"/>
</dbReference>
<evidence type="ECO:0000256" key="2">
    <source>
        <dbReference type="ARBA" id="ARBA00005558"/>
    </source>
</evidence>
<accession>A0AAW8CY36</accession>
<dbReference type="SUPFAM" id="SSF69349">
    <property type="entry name" value="Phage fibre proteins"/>
    <property type="match status" value="1"/>
</dbReference>
<dbReference type="Gene3D" id="2.30.110.50">
    <property type="match status" value="1"/>
</dbReference>
<dbReference type="InterPro" id="IPR018769">
    <property type="entry name" value="VgrG2_DUF2345"/>
</dbReference>
<dbReference type="RefSeq" id="WP_307684024.1">
    <property type="nucleotide sequence ID" value="NZ_JAUSRD010000002.1"/>
</dbReference>
<dbReference type="Gene3D" id="2.40.50.230">
    <property type="entry name" value="Gp5 N-terminal domain"/>
    <property type="match status" value="1"/>
</dbReference>
<dbReference type="EMBL" id="JAUSRD010000002">
    <property type="protein sequence ID" value="MDP9891905.1"/>
    <property type="molecule type" value="Genomic_DNA"/>
</dbReference>
<dbReference type="InterPro" id="IPR050708">
    <property type="entry name" value="T6SS_VgrG/RHS"/>
</dbReference>
<dbReference type="InterPro" id="IPR006531">
    <property type="entry name" value="Gp5/Vgr_OB"/>
</dbReference>
<dbReference type="Proteomes" id="UP001242045">
    <property type="component" value="Unassembled WGS sequence"/>
</dbReference>
<keyword evidence="3" id="KW-0964">Secreted</keyword>
<evidence type="ECO:0000256" key="1">
    <source>
        <dbReference type="ARBA" id="ARBA00004613"/>
    </source>
</evidence>
<organism evidence="8 9">
    <name type="scientific">Variovorax boronicumulans</name>
    <dbReference type="NCBI Taxonomy" id="436515"/>
    <lineage>
        <taxon>Bacteria</taxon>
        <taxon>Pseudomonadati</taxon>
        <taxon>Pseudomonadota</taxon>
        <taxon>Betaproteobacteria</taxon>
        <taxon>Burkholderiales</taxon>
        <taxon>Comamonadaceae</taxon>
        <taxon>Variovorax</taxon>
    </lineage>
</organism>
<dbReference type="InterPro" id="IPR028244">
    <property type="entry name" value="T6SS_Rhs_Vgr_dom"/>
</dbReference>
<dbReference type="PANTHER" id="PTHR32305">
    <property type="match status" value="1"/>
</dbReference>
<dbReference type="NCBIfam" id="TIGR03361">
    <property type="entry name" value="VI_Rhs_Vgr"/>
    <property type="match status" value="1"/>
</dbReference>
<feature type="domain" description="Gp5/Type VI secretion system Vgr protein OB-fold" evidence="5">
    <location>
        <begin position="431"/>
        <end position="498"/>
    </location>
</feature>
<evidence type="ECO:0000313" key="9">
    <source>
        <dbReference type="Proteomes" id="UP001242045"/>
    </source>
</evidence>
<dbReference type="Pfam" id="PF04717">
    <property type="entry name" value="Phage_base_V"/>
    <property type="match status" value="1"/>
</dbReference>
<dbReference type="NCBIfam" id="TIGR01646">
    <property type="entry name" value="vgr_GE"/>
    <property type="match status" value="1"/>
</dbReference>
<sequence>MDIESAAIPVIAGRPALEPVRLSGHEGVNSLFEYELLLKTPDALNLGASGAMDFDLDSFIGREISCLIELDGAGEFIAGATGGNAGGTGAGVREINALITDAQLWGEEGRHVQYKLTLRPWLHLATLTTDCKIFQNKTVVQILDELFADYAFPVDKHLSETYPEQDFQVQFNESDFAFFERLCQERGISYHFDHSDGKHRLVLTDSMGAYLPMQSAAYQQVEYHAPGWKVDAEYIHSFVPHHQLTSGKYTSRDYDYTRPKADLTVKRADPRPTGQADQEVYQWHDGQAGSHYVQPRAGRGTNGTNEPLAEGDRLALLRMQALRTHGARAKGSGQLRGMVPGFTFQLQKHPREAANVQYLVLDSQFLIENVAQDSQDTGAAPHRKQQWRVEVDFTAHPITEPLRPRLSRHKPHAQGPQVALVVGPEGENLWTDELGRIKVQFPWDRLGQKNQHSTCWLRVSSPWAGNQLGGVHVPRIGQEVIVDFIGGDPDLPLCTGRVHNQMNLPPWELPGQVALSGFRSRELVKEGGNGSGGRSNHLILDDTDQKIQAQLKSDHQSSSLSLGHVTRIDGNAGRQDARGEGFELRTDAHGAIRATQGLLITTEARPNAKAHLLDSGETRQRLVEACDLHDAGAQEAQKNKAQEGNDQAEVSKSLKAQNDAVKGQGAADVEAGRFPELAQPHLVLASPAGIETTSQFSTHIASVEHTAITSGKHTSITSGDSLLGVALQAIKLFAAQKGIKLVAAQADIDIQALKTCINLLAKDEITIRADKIRIEAKTELLISGGGSYAHYKGGSIESGTTGPHVQHASVHGMVGPSSGSRPSLPDGLKPGKGQLELTHRYANSHGLKGADYKVTDSAGQVKTGKLDDKGFAAVSGLAPGGARIELGKDPRNPWDHSSYFGIPTWPPKKTDGPADATTAPANDMLAGLMKQASGAASTASAAIGATAALAGGQLATSASGAVSVSATADVARAVTSSNFAGIAKTAVTSVANSVVGDMAGKAVARLPPGVVLPHTTV</sequence>
<comment type="similarity">
    <text evidence="2">Belongs to the VgrG protein family.</text>
</comment>
<protein>
    <submittedName>
        <fullName evidence="8">Type VI secretion system secreted protein VgrG</fullName>
    </submittedName>
</protein>
<evidence type="ECO:0000259" key="6">
    <source>
        <dbReference type="Pfam" id="PF10106"/>
    </source>
</evidence>
<dbReference type="Gene3D" id="4.10.220.110">
    <property type="match status" value="1"/>
</dbReference>
<dbReference type="Gene3D" id="3.55.50.10">
    <property type="entry name" value="Baseplate protein-like domains"/>
    <property type="match status" value="1"/>
</dbReference>
<evidence type="ECO:0000259" key="5">
    <source>
        <dbReference type="Pfam" id="PF04717"/>
    </source>
</evidence>
<evidence type="ECO:0000256" key="3">
    <source>
        <dbReference type="ARBA" id="ARBA00022525"/>
    </source>
</evidence>
<feature type="domain" description="DUF2345" evidence="6">
    <location>
        <begin position="671"/>
        <end position="817"/>
    </location>
</feature>
<evidence type="ECO:0000313" key="8">
    <source>
        <dbReference type="EMBL" id="MDP9891905.1"/>
    </source>
</evidence>
<evidence type="ECO:0000256" key="4">
    <source>
        <dbReference type="SAM" id="MobiDB-lite"/>
    </source>
</evidence>
<evidence type="ECO:0000259" key="7">
    <source>
        <dbReference type="Pfam" id="PF13296"/>
    </source>
</evidence>
<comment type="subcellular location">
    <subcellularLocation>
        <location evidence="1">Secreted</location>
    </subcellularLocation>
</comment>
<dbReference type="Pfam" id="PF13296">
    <property type="entry name" value="T6SS_Vgr"/>
    <property type="match status" value="1"/>
</dbReference>